<sequence>MPVWTLLLAGVTLALYFLLPDLGLRSLRTVLGFSLFLQVFYLTGHYLANWPFPTPLVFLQIIVVVGLGVGLGVLFSRFWPLPPNPGFERIMRTLILAIPALGLGIGLQLILQGNQATQALYLIFALAAWLGSGRIVRET</sequence>
<feature type="transmembrane region" description="Helical" evidence="1">
    <location>
        <begin position="31"/>
        <end position="50"/>
    </location>
</feature>
<reference evidence="3" key="1">
    <citation type="journal article" date="2017" name="Appl. Environ. Microbiol.">
        <title>Genomic analysis of Calderihabitans maritimus KKC1, a thermophilic hydrogenogenic carboxydotrophic bacterium isolated from marine sediment.</title>
        <authorList>
            <person name="Omae K."/>
            <person name="Yoneda Y."/>
            <person name="Fukuyama Y."/>
            <person name="Yoshida T."/>
            <person name="Sako Y."/>
        </authorList>
    </citation>
    <scope>NUCLEOTIDE SEQUENCE [LARGE SCALE GENOMIC DNA]</scope>
    <source>
        <strain evidence="3">KKC1</strain>
    </source>
</reference>
<keyword evidence="1" id="KW-1133">Transmembrane helix</keyword>
<keyword evidence="3" id="KW-1185">Reference proteome</keyword>
<protein>
    <submittedName>
        <fullName evidence="2">Uncharacterized protein</fullName>
    </submittedName>
</protein>
<feature type="transmembrane region" description="Helical" evidence="1">
    <location>
        <begin position="117"/>
        <end position="136"/>
    </location>
</feature>
<feature type="transmembrane region" description="Helical" evidence="1">
    <location>
        <begin position="90"/>
        <end position="111"/>
    </location>
</feature>
<dbReference type="RefSeq" id="WP_192868133.1">
    <property type="nucleotide sequence ID" value="NZ_BDGJ01000084.1"/>
</dbReference>
<evidence type="ECO:0000313" key="2">
    <source>
        <dbReference type="EMBL" id="GAW92525.1"/>
    </source>
</evidence>
<evidence type="ECO:0000256" key="1">
    <source>
        <dbReference type="SAM" id="Phobius"/>
    </source>
</evidence>
<accession>A0A1Z5HT92</accession>
<keyword evidence="1" id="KW-0472">Membrane</keyword>
<gene>
    <name evidence="2" type="ORF">KKC1_16790</name>
</gene>
<dbReference type="Proteomes" id="UP000197032">
    <property type="component" value="Unassembled WGS sequence"/>
</dbReference>
<dbReference type="AlphaFoldDB" id="A0A1Z5HT92"/>
<comment type="caution">
    <text evidence="2">The sequence shown here is derived from an EMBL/GenBank/DDBJ whole genome shotgun (WGS) entry which is preliminary data.</text>
</comment>
<organism evidence="2 3">
    <name type="scientific">Calderihabitans maritimus</name>
    <dbReference type="NCBI Taxonomy" id="1246530"/>
    <lineage>
        <taxon>Bacteria</taxon>
        <taxon>Bacillati</taxon>
        <taxon>Bacillota</taxon>
        <taxon>Clostridia</taxon>
        <taxon>Neomoorellales</taxon>
        <taxon>Calderihabitantaceae</taxon>
        <taxon>Calderihabitans</taxon>
    </lineage>
</organism>
<dbReference type="EMBL" id="BDGJ01000084">
    <property type="protein sequence ID" value="GAW92525.1"/>
    <property type="molecule type" value="Genomic_DNA"/>
</dbReference>
<feature type="transmembrane region" description="Helical" evidence="1">
    <location>
        <begin position="56"/>
        <end position="78"/>
    </location>
</feature>
<evidence type="ECO:0000313" key="3">
    <source>
        <dbReference type="Proteomes" id="UP000197032"/>
    </source>
</evidence>
<keyword evidence="1" id="KW-0812">Transmembrane</keyword>
<feature type="transmembrane region" description="Helical" evidence="1">
    <location>
        <begin position="6"/>
        <end position="24"/>
    </location>
</feature>
<name>A0A1Z5HT92_9FIRM</name>
<proteinExistence type="predicted"/>